<dbReference type="InterPro" id="IPR002686">
    <property type="entry name" value="Transposase_17"/>
</dbReference>
<dbReference type="SUPFAM" id="SSF143422">
    <property type="entry name" value="Transposase IS200-like"/>
    <property type="match status" value="1"/>
</dbReference>
<dbReference type="EMBL" id="QEWP01000017">
    <property type="protein sequence ID" value="PWD98242.1"/>
    <property type="molecule type" value="Genomic_DNA"/>
</dbReference>
<evidence type="ECO:0000259" key="1">
    <source>
        <dbReference type="SMART" id="SM01321"/>
    </source>
</evidence>
<dbReference type="RefSeq" id="WP_109265593.1">
    <property type="nucleotide sequence ID" value="NZ_QEWP01000017.1"/>
</dbReference>
<dbReference type="SMART" id="SM01321">
    <property type="entry name" value="Y1_Tnp"/>
    <property type="match status" value="1"/>
</dbReference>
<feature type="domain" description="Transposase IS200-like" evidence="1">
    <location>
        <begin position="22"/>
        <end position="182"/>
    </location>
</feature>
<dbReference type="InterPro" id="IPR036515">
    <property type="entry name" value="Transposase_17_sf"/>
</dbReference>
<dbReference type="PANTHER" id="PTHR36966">
    <property type="entry name" value="REP-ASSOCIATED TYROSINE TRANSPOSASE"/>
    <property type="match status" value="1"/>
</dbReference>
<evidence type="ECO:0000313" key="3">
    <source>
        <dbReference type="Proteomes" id="UP000244956"/>
    </source>
</evidence>
<dbReference type="GO" id="GO:0004803">
    <property type="term" value="F:transposase activity"/>
    <property type="evidence" value="ECO:0007669"/>
    <property type="project" value="InterPro"/>
</dbReference>
<dbReference type="PANTHER" id="PTHR36966:SF1">
    <property type="entry name" value="REP-ASSOCIATED TYROSINE TRANSPOSASE"/>
    <property type="match status" value="1"/>
</dbReference>
<name>A0A2U2B5C8_9BACT</name>
<dbReference type="Proteomes" id="UP000244956">
    <property type="component" value="Unassembled WGS sequence"/>
</dbReference>
<dbReference type="OrthoDB" id="9794403at2"/>
<protein>
    <recommendedName>
        <fullName evidence="1">Transposase IS200-like domain-containing protein</fullName>
    </recommendedName>
</protein>
<reference evidence="2 3" key="1">
    <citation type="submission" date="2018-05" db="EMBL/GenBank/DDBJ databases">
        <title>Marinilabilia rubrum sp. nov., isolated from saltern sediment.</title>
        <authorList>
            <person name="Zhang R."/>
        </authorList>
    </citation>
    <scope>NUCLEOTIDE SEQUENCE [LARGE SCALE GENOMIC DNA]</scope>
    <source>
        <strain evidence="2 3">WTE16</strain>
    </source>
</reference>
<dbReference type="InterPro" id="IPR052715">
    <property type="entry name" value="RAYT_transposase"/>
</dbReference>
<keyword evidence="3" id="KW-1185">Reference proteome</keyword>
<dbReference type="AlphaFoldDB" id="A0A2U2B5C8"/>
<evidence type="ECO:0000313" key="2">
    <source>
        <dbReference type="EMBL" id="PWD98242.1"/>
    </source>
</evidence>
<dbReference type="Gene3D" id="3.30.70.1290">
    <property type="entry name" value="Transposase IS200-like"/>
    <property type="match status" value="1"/>
</dbReference>
<dbReference type="GO" id="GO:0006313">
    <property type="term" value="P:DNA transposition"/>
    <property type="evidence" value="ECO:0007669"/>
    <property type="project" value="InterPro"/>
</dbReference>
<organism evidence="2 3">
    <name type="scientific">Marinilabilia rubra</name>
    <dbReference type="NCBI Taxonomy" id="2162893"/>
    <lineage>
        <taxon>Bacteria</taxon>
        <taxon>Pseudomonadati</taxon>
        <taxon>Bacteroidota</taxon>
        <taxon>Bacteroidia</taxon>
        <taxon>Marinilabiliales</taxon>
        <taxon>Marinilabiliaceae</taxon>
        <taxon>Marinilabilia</taxon>
    </lineage>
</organism>
<dbReference type="GO" id="GO:0043565">
    <property type="term" value="F:sequence-specific DNA binding"/>
    <property type="evidence" value="ECO:0007669"/>
    <property type="project" value="TreeGrafter"/>
</dbReference>
<comment type="caution">
    <text evidence="2">The sequence shown here is derived from an EMBL/GenBank/DDBJ whole genome shotgun (WGS) entry which is preliminary data.</text>
</comment>
<accession>A0A2U2B5C8</accession>
<sequence length="197" mass="23348">MSGSFCNKYRSESHRFPGWNYAGNGMYYLTLVTQDRDCNLGHIADAKMYLSDFGEIVNTEWLKSFDIREELILDEYQIMPNHIHAIVKISKRGNWPVDTHGRAYLQDIDGRAYLQRLPKSISSFIGGFKAGVNSKIDDFIDEKHLRIPKYNKNNHFFQHNYHDHVIRNREEYLKIKNYIIQNPKNWDKDEFNNPQDD</sequence>
<proteinExistence type="predicted"/>
<gene>
    <name evidence="2" type="ORF">DDZ16_16545</name>
</gene>